<keyword evidence="1" id="KW-0812">Transmembrane</keyword>
<evidence type="ECO:0000313" key="2">
    <source>
        <dbReference type="EMBL" id="KTD21036.1"/>
    </source>
</evidence>
<comment type="caution">
    <text evidence="2">The sequence shown here is derived from an EMBL/GenBank/DDBJ whole genome shotgun (WGS) entry which is preliminary data.</text>
</comment>
<name>A0A0W0VLV3_9GAMM</name>
<reference evidence="2 3" key="1">
    <citation type="submission" date="2015-11" db="EMBL/GenBank/DDBJ databases">
        <title>Genomic analysis of 38 Legionella species identifies large and diverse effector repertoires.</title>
        <authorList>
            <person name="Burstein D."/>
            <person name="Amaro F."/>
            <person name="Zusman T."/>
            <person name="Lifshitz Z."/>
            <person name="Cohen O."/>
            <person name="Gilbert J.A."/>
            <person name="Pupko T."/>
            <person name="Shuman H.A."/>
            <person name="Segal G."/>
        </authorList>
    </citation>
    <scope>NUCLEOTIDE SEQUENCE [LARGE SCALE GENOMIC DNA]</scope>
    <source>
        <strain evidence="2 3">ATCC 49505</strain>
    </source>
</reference>
<dbReference type="Pfam" id="PF19455">
    <property type="entry name" value="DUF5993"/>
    <property type="match status" value="1"/>
</dbReference>
<evidence type="ECO:0000313" key="3">
    <source>
        <dbReference type="Proteomes" id="UP000054997"/>
    </source>
</evidence>
<sequence>MMTLIFILYFAVGVQIIFKPNRYLRLQFLFCLFLTMLSFNYHSHLYAYFKVF</sequence>
<dbReference type="PATRIC" id="fig|45068.5.peg.1219"/>
<accession>A0A0W0VLV3</accession>
<dbReference type="Proteomes" id="UP000054997">
    <property type="component" value="Unassembled WGS sequence"/>
</dbReference>
<dbReference type="EMBL" id="LNYK01000016">
    <property type="protein sequence ID" value="KTD21036.1"/>
    <property type="molecule type" value="Genomic_DNA"/>
</dbReference>
<evidence type="ECO:0000256" key="1">
    <source>
        <dbReference type="SAM" id="Phobius"/>
    </source>
</evidence>
<proteinExistence type="predicted"/>
<dbReference type="AlphaFoldDB" id="A0A0W0VLV3"/>
<dbReference type="STRING" id="45068.Llon_1134"/>
<keyword evidence="1" id="KW-0472">Membrane</keyword>
<feature type="transmembrane region" description="Helical" evidence="1">
    <location>
        <begin position="26"/>
        <end position="49"/>
    </location>
</feature>
<organism evidence="2 3">
    <name type="scientific">Legionella londiniensis</name>
    <dbReference type="NCBI Taxonomy" id="45068"/>
    <lineage>
        <taxon>Bacteria</taxon>
        <taxon>Pseudomonadati</taxon>
        <taxon>Pseudomonadota</taxon>
        <taxon>Gammaproteobacteria</taxon>
        <taxon>Legionellales</taxon>
        <taxon>Legionellaceae</taxon>
        <taxon>Legionella</taxon>
    </lineage>
</organism>
<dbReference type="InterPro" id="IPR046035">
    <property type="entry name" value="DUF5993"/>
</dbReference>
<dbReference type="RefSeq" id="WP_157079308.1">
    <property type="nucleotide sequence ID" value="NZ_CAXYJD010000015.1"/>
</dbReference>
<keyword evidence="3" id="KW-1185">Reference proteome</keyword>
<gene>
    <name evidence="2" type="ORF">Llon_1134</name>
</gene>
<keyword evidence="1" id="KW-1133">Transmembrane helix</keyword>
<protein>
    <submittedName>
        <fullName evidence="2">Uncharacterized protein</fullName>
    </submittedName>
</protein>